<protein>
    <submittedName>
        <fullName evidence="2">Aste57867_20525 protein</fullName>
    </submittedName>
</protein>
<dbReference type="OrthoDB" id="165129at2759"/>
<dbReference type="EMBL" id="CAADRA010006882">
    <property type="protein sequence ID" value="VFT97210.1"/>
    <property type="molecule type" value="Genomic_DNA"/>
</dbReference>
<evidence type="ECO:0000313" key="3">
    <source>
        <dbReference type="Proteomes" id="UP000332933"/>
    </source>
</evidence>
<accession>A0A485LFS8</accession>
<evidence type="ECO:0000313" key="1">
    <source>
        <dbReference type="EMBL" id="KAF0687773.1"/>
    </source>
</evidence>
<keyword evidence="3" id="KW-1185">Reference proteome</keyword>
<organism evidence="2 3">
    <name type="scientific">Aphanomyces stellatus</name>
    <dbReference type="NCBI Taxonomy" id="120398"/>
    <lineage>
        <taxon>Eukaryota</taxon>
        <taxon>Sar</taxon>
        <taxon>Stramenopiles</taxon>
        <taxon>Oomycota</taxon>
        <taxon>Saprolegniomycetes</taxon>
        <taxon>Saprolegniales</taxon>
        <taxon>Verrucalvaceae</taxon>
        <taxon>Aphanomyces</taxon>
    </lineage>
</organism>
<reference evidence="1" key="2">
    <citation type="submission" date="2019-06" db="EMBL/GenBank/DDBJ databases">
        <title>Genomics analysis of Aphanomyces spp. identifies a new class of oomycete effector associated with host adaptation.</title>
        <authorList>
            <person name="Gaulin E."/>
        </authorList>
    </citation>
    <scope>NUCLEOTIDE SEQUENCE</scope>
    <source>
        <strain evidence="1">CBS 578.67</strain>
    </source>
</reference>
<evidence type="ECO:0000313" key="2">
    <source>
        <dbReference type="EMBL" id="VFT97210.1"/>
    </source>
</evidence>
<gene>
    <name evidence="2" type="primary">Aste57867_20525</name>
    <name evidence="1" type="ORF">As57867_020458</name>
    <name evidence="2" type="ORF">ASTE57867_20525</name>
</gene>
<dbReference type="Proteomes" id="UP000332933">
    <property type="component" value="Unassembled WGS sequence"/>
</dbReference>
<name>A0A485LFS8_9STRA</name>
<sequence length="260" mass="29311">MEDQQVLAAAIAQIEEQWRARESNLMATMRTTIVNEVRAEWEVELNRRLEEASAANTQLPGHDDSELDLDDEEMGDNALTMQRIGDILESQMDPMTIMVMRQSSGSTKLRVKGINMPQYKGEVGEILNLFMWNVKVFFAARNLDADAPDNQKRCIVMIVANLRGVAGSWYQNYITRTGIYPSNPLQLETLLRAEFVPSDLQECFWGSLAGISQKSVCWWKNTSTVVARSWCKCATCLSWTSLSGSIEASANTKIIIKVNY</sequence>
<dbReference type="AlphaFoldDB" id="A0A485LFS8"/>
<dbReference type="EMBL" id="VJMH01006856">
    <property type="protein sequence ID" value="KAF0687773.1"/>
    <property type="molecule type" value="Genomic_DNA"/>
</dbReference>
<reference evidence="2 3" key="1">
    <citation type="submission" date="2019-03" db="EMBL/GenBank/DDBJ databases">
        <authorList>
            <person name="Gaulin E."/>
            <person name="Dumas B."/>
        </authorList>
    </citation>
    <scope>NUCLEOTIDE SEQUENCE [LARGE SCALE GENOMIC DNA]</scope>
    <source>
        <strain evidence="2">CBS 568.67</strain>
    </source>
</reference>
<proteinExistence type="predicted"/>